<dbReference type="InterPro" id="IPR043128">
    <property type="entry name" value="Rev_trsase/Diguanyl_cyclase"/>
</dbReference>
<dbReference type="Gene3D" id="3.20.20.450">
    <property type="entry name" value="EAL domain"/>
    <property type="match status" value="1"/>
</dbReference>
<dbReference type="InterPro" id="IPR001633">
    <property type="entry name" value="EAL_dom"/>
</dbReference>
<dbReference type="Gene3D" id="6.10.340.10">
    <property type="match status" value="1"/>
</dbReference>
<dbReference type="GO" id="GO:0007165">
    <property type="term" value="P:signal transduction"/>
    <property type="evidence" value="ECO:0007669"/>
    <property type="project" value="InterPro"/>
</dbReference>
<dbReference type="Pfam" id="PF00672">
    <property type="entry name" value="HAMP"/>
    <property type="match status" value="1"/>
</dbReference>
<accession>A0A2S3V4K4</accession>
<dbReference type="RefSeq" id="WP_103221153.1">
    <property type="nucleotide sequence ID" value="NZ_PPCN01000001.1"/>
</dbReference>
<name>A0A2S3V4K4_9HYPH</name>
<evidence type="ECO:0000259" key="3">
    <source>
        <dbReference type="PROSITE" id="PS50885"/>
    </source>
</evidence>
<dbReference type="SMART" id="SM00267">
    <property type="entry name" value="GGDEF"/>
    <property type="match status" value="1"/>
</dbReference>
<proteinExistence type="predicted"/>
<dbReference type="InterPro" id="IPR035919">
    <property type="entry name" value="EAL_sf"/>
</dbReference>
<dbReference type="AlphaFoldDB" id="A0A2S3V4K4"/>
<feature type="transmembrane region" description="Helical" evidence="1">
    <location>
        <begin position="186"/>
        <end position="204"/>
    </location>
</feature>
<reference evidence="5 6" key="1">
    <citation type="submission" date="2018-01" db="EMBL/GenBank/DDBJ databases">
        <title>Genomic Encyclopedia of Archaeal and Bacterial Type Strains, Phase II (KMG-II): from individual species to whole genera.</title>
        <authorList>
            <person name="Goeker M."/>
        </authorList>
    </citation>
    <scope>NUCLEOTIDE SEQUENCE [LARGE SCALE GENOMIC DNA]</scope>
    <source>
        <strain evidence="5 6">DSM 17023</strain>
    </source>
</reference>
<feature type="domain" description="GGDEF" evidence="4">
    <location>
        <begin position="293"/>
        <end position="451"/>
    </location>
</feature>
<dbReference type="SUPFAM" id="SSF158472">
    <property type="entry name" value="HAMP domain-like"/>
    <property type="match status" value="1"/>
</dbReference>
<dbReference type="NCBIfam" id="TIGR00254">
    <property type="entry name" value="GGDEF"/>
    <property type="match status" value="2"/>
</dbReference>
<dbReference type="Proteomes" id="UP000236959">
    <property type="component" value="Unassembled WGS sequence"/>
</dbReference>
<dbReference type="SMART" id="SM00304">
    <property type="entry name" value="HAMP"/>
    <property type="match status" value="1"/>
</dbReference>
<organism evidence="5 6">
    <name type="scientific">Roseibium marinum</name>
    <dbReference type="NCBI Taxonomy" id="281252"/>
    <lineage>
        <taxon>Bacteria</taxon>
        <taxon>Pseudomonadati</taxon>
        <taxon>Pseudomonadota</taxon>
        <taxon>Alphaproteobacteria</taxon>
        <taxon>Hyphomicrobiales</taxon>
        <taxon>Stappiaceae</taxon>
        <taxon>Roseibium</taxon>
    </lineage>
</organism>
<dbReference type="PROSITE" id="PS50885">
    <property type="entry name" value="HAMP"/>
    <property type="match status" value="1"/>
</dbReference>
<dbReference type="SUPFAM" id="SSF141868">
    <property type="entry name" value="EAL domain-like"/>
    <property type="match status" value="1"/>
</dbReference>
<feature type="domain" description="HAMP" evidence="3">
    <location>
        <begin position="205"/>
        <end position="257"/>
    </location>
</feature>
<feature type="transmembrane region" description="Helical" evidence="1">
    <location>
        <begin position="26"/>
        <end position="48"/>
    </location>
</feature>
<dbReference type="InterPro" id="IPR000160">
    <property type="entry name" value="GGDEF_dom"/>
</dbReference>
<dbReference type="PROSITE" id="PS50883">
    <property type="entry name" value="EAL"/>
    <property type="match status" value="1"/>
</dbReference>
<evidence type="ECO:0000313" key="5">
    <source>
        <dbReference type="EMBL" id="POF34599.1"/>
    </source>
</evidence>
<dbReference type="PANTHER" id="PTHR44757">
    <property type="entry name" value="DIGUANYLATE CYCLASE DGCP"/>
    <property type="match status" value="1"/>
</dbReference>
<dbReference type="CDD" id="cd01949">
    <property type="entry name" value="GGDEF"/>
    <property type="match status" value="1"/>
</dbReference>
<dbReference type="Pfam" id="PF00990">
    <property type="entry name" value="GGDEF"/>
    <property type="match status" value="2"/>
</dbReference>
<dbReference type="SUPFAM" id="SSF55073">
    <property type="entry name" value="Nucleotide cyclase"/>
    <property type="match status" value="2"/>
</dbReference>
<dbReference type="PANTHER" id="PTHR44757:SF2">
    <property type="entry name" value="BIOFILM ARCHITECTURE MAINTENANCE PROTEIN MBAA"/>
    <property type="match status" value="1"/>
</dbReference>
<dbReference type="InterPro" id="IPR003660">
    <property type="entry name" value="HAMP_dom"/>
</dbReference>
<evidence type="ECO:0000256" key="1">
    <source>
        <dbReference type="SAM" id="Phobius"/>
    </source>
</evidence>
<dbReference type="GO" id="GO:0016020">
    <property type="term" value="C:membrane"/>
    <property type="evidence" value="ECO:0007669"/>
    <property type="project" value="InterPro"/>
</dbReference>
<dbReference type="Gene3D" id="3.30.70.270">
    <property type="match status" value="1"/>
</dbReference>
<dbReference type="Pfam" id="PF00563">
    <property type="entry name" value="EAL"/>
    <property type="match status" value="1"/>
</dbReference>
<dbReference type="EMBL" id="PPCN01000001">
    <property type="protein sequence ID" value="POF34599.1"/>
    <property type="molecule type" value="Genomic_DNA"/>
</dbReference>
<evidence type="ECO:0000313" key="6">
    <source>
        <dbReference type="Proteomes" id="UP000236959"/>
    </source>
</evidence>
<feature type="domain" description="EAL" evidence="2">
    <location>
        <begin position="461"/>
        <end position="714"/>
    </location>
</feature>
<dbReference type="InterPro" id="IPR029787">
    <property type="entry name" value="Nucleotide_cyclase"/>
</dbReference>
<protein>
    <submittedName>
        <fullName evidence="5">Diguanylate cyclase (GGDEF)-like protein</fullName>
    </submittedName>
</protein>
<dbReference type="OrthoDB" id="9814202at2"/>
<keyword evidence="1" id="KW-1133">Transmembrane helix</keyword>
<evidence type="ECO:0000259" key="2">
    <source>
        <dbReference type="PROSITE" id="PS50883"/>
    </source>
</evidence>
<dbReference type="InterPro" id="IPR052155">
    <property type="entry name" value="Biofilm_reg_signaling"/>
</dbReference>
<dbReference type="CDD" id="cd01948">
    <property type="entry name" value="EAL"/>
    <property type="match status" value="1"/>
</dbReference>
<dbReference type="PROSITE" id="PS50887">
    <property type="entry name" value="GGDEF"/>
    <property type="match status" value="1"/>
</dbReference>
<dbReference type="SMART" id="SM00052">
    <property type="entry name" value="EAL"/>
    <property type="match status" value="1"/>
</dbReference>
<keyword evidence="1" id="KW-0472">Membrane</keyword>
<gene>
    <name evidence="5" type="ORF">CLV41_1011055</name>
</gene>
<keyword evidence="1" id="KW-0812">Transmembrane</keyword>
<sequence>MPGTPRTVTKLIEVLSSWLPSLRTRFVLLVAGLFVALSVVMIMVASYLDLKDEEQRVVSDARAIGATVSRLAVPHLTNHHYLILEQELESIAASGVVELAQVLDPARAVTIDSDPATSYFDDLETLPLVQMAFDTGIEQTHQSRKGVEIALPVRDMKDDQVLGVAYVSVTRTSVDGILFAIWGRNIVITLVLLVFCVPVTFHFAENFVRPIKELTQTAHTVSAGNFDAPFPVERTDEIGVLARAYRDMVATIRNNMARIHELAYVDPVTRLPNRESFRQHFNGNMTAPDGKPNRMSVLFVDLDRFKRINDSYGHDHGDALLKEVAARLRGLLNTVCHPLETAIGSGSTADAVGHGPAGLSPLVARLGGDEFAIVMPEGKSATDIRTLAEDLVQCVEQPLEISGLTMAVGASIGVSTYPDDGEDYTAILKNADIAMYAAKRTGGNRACFYNEIESDTRARERIRLEAELKTALLRDEIRIVFQPKIDCASMKVVGAEVLARWDHPERGMLAPGCFIDVAEESGLIAKLGDRVMELACLQGRAWLDRGRSMPIAVNVSIRQLEKPGFTARVLEILNFTGFPAELLQFEVTETVAMADPEGVSQTTKPLLEAGITFAIDDFGTGYSSLAHLQRLPFNTFKIDRSFISRLAADHHSRSIVQTIIAMAKSLNYEVVAEGVETEEQHVFLKEHGCTTAQGFLFARPMPADRFESWSRGFLQPLPSAADRGNTGRTGSHFAA</sequence>
<dbReference type="CDD" id="cd06225">
    <property type="entry name" value="HAMP"/>
    <property type="match status" value="1"/>
</dbReference>
<evidence type="ECO:0000259" key="4">
    <source>
        <dbReference type="PROSITE" id="PS50887"/>
    </source>
</evidence>
<comment type="caution">
    <text evidence="5">The sequence shown here is derived from an EMBL/GenBank/DDBJ whole genome shotgun (WGS) entry which is preliminary data.</text>
</comment>
<keyword evidence="6" id="KW-1185">Reference proteome</keyword>